<protein>
    <submittedName>
        <fullName evidence="1">Uncharacterized protein</fullName>
    </submittedName>
</protein>
<organism evidence="1">
    <name type="scientific">Tanacetum cinerariifolium</name>
    <name type="common">Dalmatian daisy</name>
    <name type="synonym">Chrysanthemum cinerariifolium</name>
    <dbReference type="NCBI Taxonomy" id="118510"/>
    <lineage>
        <taxon>Eukaryota</taxon>
        <taxon>Viridiplantae</taxon>
        <taxon>Streptophyta</taxon>
        <taxon>Embryophyta</taxon>
        <taxon>Tracheophyta</taxon>
        <taxon>Spermatophyta</taxon>
        <taxon>Magnoliopsida</taxon>
        <taxon>eudicotyledons</taxon>
        <taxon>Gunneridae</taxon>
        <taxon>Pentapetalae</taxon>
        <taxon>asterids</taxon>
        <taxon>campanulids</taxon>
        <taxon>Asterales</taxon>
        <taxon>Asteraceae</taxon>
        <taxon>Asteroideae</taxon>
        <taxon>Anthemideae</taxon>
        <taxon>Anthemidinae</taxon>
        <taxon>Tanacetum</taxon>
    </lineage>
</organism>
<name>A0A699GRR0_TANCI</name>
<comment type="caution">
    <text evidence="1">The sequence shown here is derived from an EMBL/GenBank/DDBJ whole genome shotgun (WGS) entry which is preliminary data.</text>
</comment>
<evidence type="ECO:0000313" key="1">
    <source>
        <dbReference type="EMBL" id="GEW04237.1"/>
    </source>
</evidence>
<dbReference type="AlphaFoldDB" id="A0A699GRR0"/>
<accession>A0A699GRR0</accession>
<gene>
    <name evidence="1" type="ORF">Tci_176213</name>
</gene>
<proteinExistence type="predicted"/>
<sequence length="150" mass="16881">MEVLHRLDQLSENIRMEWKKLDNDSLPRESIRFKCSSQVVVGRLIFWAGHERDDLTVPMCLSSLGNSLILSGSTDETDCYLFCGWYVLVDVTSLTSFTLLFAIPTPNYELLGFTNDEISLPIAEVPGPHQLANSVQVFNISTQTLQNLSI</sequence>
<reference evidence="1" key="1">
    <citation type="journal article" date="2019" name="Sci. Rep.">
        <title>Draft genome of Tanacetum cinerariifolium, the natural source of mosquito coil.</title>
        <authorList>
            <person name="Yamashiro T."/>
            <person name="Shiraishi A."/>
            <person name="Satake H."/>
            <person name="Nakayama K."/>
        </authorList>
    </citation>
    <scope>NUCLEOTIDE SEQUENCE</scope>
</reference>
<dbReference type="EMBL" id="BKCJ010043041">
    <property type="protein sequence ID" value="GEW04237.1"/>
    <property type="molecule type" value="Genomic_DNA"/>
</dbReference>